<feature type="region of interest" description="Disordered" evidence="1">
    <location>
        <begin position="1"/>
        <end position="84"/>
    </location>
</feature>
<dbReference type="EMBL" id="FO203431">
    <property type="protein sequence ID" value="CCH89244.1"/>
    <property type="molecule type" value="Genomic_DNA"/>
</dbReference>
<sequence>MLLRASGCRRLSKGSEAYHRGRRRDSLGRMTRVELGSPAQAAHAAGTTSTPARRLCRQGRAGRPRRPAVRREPFSSRDVGGCTP</sequence>
<keyword evidence="3" id="KW-1185">Reference proteome</keyword>
<feature type="compositionally biased region" description="Basic residues" evidence="1">
    <location>
        <begin position="54"/>
        <end position="68"/>
    </location>
</feature>
<accession>I4F0T1</accession>
<evidence type="ECO:0000256" key="1">
    <source>
        <dbReference type="SAM" id="MobiDB-lite"/>
    </source>
</evidence>
<dbReference type="AlphaFoldDB" id="I4F0T1"/>
<dbReference type="STRING" id="477641.MODMU_3840"/>
<feature type="compositionally biased region" description="Basic and acidic residues" evidence="1">
    <location>
        <begin position="16"/>
        <end position="27"/>
    </location>
</feature>
<dbReference type="HOGENOM" id="CLU_2523885_0_0_11"/>
<name>I4F0T1_MODI5</name>
<dbReference type="Proteomes" id="UP000006461">
    <property type="component" value="Chromosome"/>
</dbReference>
<proteinExistence type="predicted"/>
<gene>
    <name evidence="2" type="ordered locus">MODMU_3840</name>
</gene>
<dbReference type="KEGG" id="mmar:MODMU_3840"/>
<reference evidence="2 3" key="1">
    <citation type="journal article" date="2012" name="J. Bacteriol.">
        <title>Genome Sequence of Radiation-Resistant Modestobacter marinus Strain BC501, a Representative Actinobacterium That Thrives on Calcareous Stone Surfaces.</title>
        <authorList>
            <person name="Normand P."/>
            <person name="Gury J."/>
            <person name="Pujic P."/>
            <person name="Chouaia B."/>
            <person name="Crotti E."/>
            <person name="Brusetti L."/>
            <person name="Daffonchio D."/>
            <person name="Vacherie B."/>
            <person name="Barbe V."/>
            <person name="Medigue C."/>
            <person name="Calteau A."/>
            <person name="Ghodhbane-Gtari F."/>
            <person name="Essoussi I."/>
            <person name="Nouioui I."/>
            <person name="Abbassi-Ghozzi I."/>
            <person name="Gtari M."/>
        </authorList>
    </citation>
    <scope>NUCLEOTIDE SEQUENCE [LARGE SCALE GENOMIC DNA]</scope>
    <source>
        <strain evidence="3">BC 501</strain>
    </source>
</reference>
<evidence type="ECO:0000313" key="3">
    <source>
        <dbReference type="Proteomes" id="UP000006461"/>
    </source>
</evidence>
<organism evidence="2 3">
    <name type="scientific">Modestobacter italicus (strain DSM 44449 / CECT 9708 / BC 501)</name>
    <dbReference type="NCBI Taxonomy" id="2732864"/>
    <lineage>
        <taxon>Bacteria</taxon>
        <taxon>Bacillati</taxon>
        <taxon>Actinomycetota</taxon>
        <taxon>Actinomycetes</taxon>
        <taxon>Geodermatophilales</taxon>
        <taxon>Geodermatophilaceae</taxon>
        <taxon>Modestobacter</taxon>
    </lineage>
</organism>
<evidence type="ECO:0000313" key="2">
    <source>
        <dbReference type="EMBL" id="CCH89244.1"/>
    </source>
</evidence>
<protein>
    <submittedName>
        <fullName evidence="2">Integrase</fullName>
    </submittedName>
</protein>